<dbReference type="PRINTS" id="PR00412">
    <property type="entry name" value="EPOXHYDRLASE"/>
</dbReference>
<keyword evidence="4" id="KW-1185">Reference proteome</keyword>
<dbReference type="SUPFAM" id="SSF53474">
    <property type="entry name" value="alpha/beta-Hydrolases"/>
    <property type="match status" value="1"/>
</dbReference>
<dbReference type="PANTHER" id="PTHR43329">
    <property type="entry name" value="EPOXIDE HYDROLASE"/>
    <property type="match status" value="1"/>
</dbReference>
<proteinExistence type="predicted"/>
<dbReference type="EMBL" id="CP101527">
    <property type="protein sequence ID" value="UZW75209.1"/>
    <property type="molecule type" value="Genomic_DNA"/>
</dbReference>
<dbReference type="Proteomes" id="UP001164472">
    <property type="component" value="Chromosome"/>
</dbReference>
<sequence length="298" mass="34216">MRDLIVSSDDVDLYVKVDGESRNPTVLLLHGFPDNHASWHHQVETLKQTFQVITFDMRGVGNSTPSAKQNAYHMDHMLADIDAVLNATVGAEGRVHLVGHDWGSVIGWSFVSTPRYAHRVISYTSMSGPHLRLMLDWARRNLISGNPKRIAQALQQGVFSWYVYLFNVPLLPELLFKQFGRSIWRALLKANGVDGEDSYLNTTQLGVEKTCLNPIELYRQNPLNPPPLPAKKSIIVPVQLIIPRADRFISHQLFEFYDEYIKTLEQHVIEGKHWAHHSHHQCFNQYLMQFIDRIERSA</sequence>
<reference evidence="3" key="1">
    <citation type="submission" date="2022-07" db="EMBL/GenBank/DDBJ databases">
        <title>Alkalimarinus sp. nov., isolated from gut of a Alitta virens.</title>
        <authorList>
            <person name="Yang A.I."/>
            <person name="Shin N.-R."/>
        </authorList>
    </citation>
    <scope>NUCLEOTIDE SEQUENCE</scope>
    <source>
        <strain evidence="3">FA028</strain>
    </source>
</reference>
<dbReference type="InterPro" id="IPR000073">
    <property type="entry name" value="AB_hydrolase_1"/>
</dbReference>
<evidence type="ECO:0000256" key="1">
    <source>
        <dbReference type="ARBA" id="ARBA00022801"/>
    </source>
</evidence>
<evidence type="ECO:0000313" key="3">
    <source>
        <dbReference type="EMBL" id="UZW75209.1"/>
    </source>
</evidence>
<dbReference type="Pfam" id="PF00561">
    <property type="entry name" value="Abhydrolase_1"/>
    <property type="match status" value="1"/>
</dbReference>
<gene>
    <name evidence="3" type="ORF">NNL22_00960</name>
</gene>
<name>A0A9E8HSZ8_9ALTE</name>
<protein>
    <submittedName>
        <fullName evidence="3">Alpha/beta fold hydrolase</fullName>
    </submittedName>
</protein>
<dbReference type="AlphaFoldDB" id="A0A9E8HSZ8"/>
<evidence type="ECO:0000313" key="4">
    <source>
        <dbReference type="Proteomes" id="UP001164472"/>
    </source>
</evidence>
<organism evidence="3 4">
    <name type="scientific">Alkalimarinus sediminis</name>
    <dbReference type="NCBI Taxonomy" id="1632866"/>
    <lineage>
        <taxon>Bacteria</taxon>
        <taxon>Pseudomonadati</taxon>
        <taxon>Pseudomonadota</taxon>
        <taxon>Gammaproteobacteria</taxon>
        <taxon>Alteromonadales</taxon>
        <taxon>Alteromonadaceae</taxon>
        <taxon>Alkalimarinus</taxon>
    </lineage>
</organism>
<evidence type="ECO:0000259" key="2">
    <source>
        <dbReference type="Pfam" id="PF00561"/>
    </source>
</evidence>
<dbReference type="GO" id="GO:0016787">
    <property type="term" value="F:hydrolase activity"/>
    <property type="evidence" value="ECO:0007669"/>
    <property type="project" value="UniProtKB-KW"/>
</dbReference>
<dbReference type="RefSeq" id="WP_251810984.1">
    <property type="nucleotide sequence ID" value="NZ_CP101527.1"/>
</dbReference>
<dbReference type="Gene3D" id="3.40.50.1820">
    <property type="entry name" value="alpha/beta hydrolase"/>
    <property type="match status" value="1"/>
</dbReference>
<feature type="domain" description="AB hydrolase-1" evidence="2">
    <location>
        <begin position="24"/>
        <end position="278"/>
    </location>
</feature>
<dbReference type="KEGG" id="asem:NNL22_00960"/>
<dbReference type="InterPro" id="IPR000639">
    <property type="entry name" value="Epox_hydrolase-like"/>
</dbReference>
<accession>A0A9E8HSZ8</accession>
<keyword evidence="1 3" id="KW-0378">Hydrolase</keyword>
<dbReference type="InterPro" id="IPR029058">
    <property type="entry name" value="AB_hydrolase_fold"/>
</dbReference>